<feature type="transmembrane region" description="Helical" evidence="1">
    <location>
        <begin position="106"/>
        <end position="126"/>
    </location>
</feature>
<evidence type="ECO:0000256" key="1">
    <source>
        <dbReference type="SAM" id="Phobius"/>
    </source>
</evidence>
<keyword evidence="1" id="KW-0812">Transmembrane</keyword>
<dbReference type="PANTHER" id="PTHR41282:SF1">
    <property type="entry name" value="CONSERVED TRANSMEMBRANE PROTEIN-RELATED"/>
    <property type="match status" value="1"/>
</dbReference>
<dbReference type="OrthoDB" id="116480at2"/>
<dbReference type="RefSeq" id="WP_097060213.1">
    <property type="nucleotide sequence ID" value="NZ_OCST01000002.1"/>
</dbReference>
<feature type="transmembrane region" description="Helical" evidence="1">
    <location>
        <begin position="132"/>
        <end position="154"/>
    </location>
</feature>
<dbReference type="Proteomes" id="UP000219440">
    <property type="component" value="Unassembled WGS sequence"/>
</dbReference>
<proteinExistence type="predicted"/>
<dbReference type="Pfam" id="PF12811">
    <property type="entry name" value="BaxI_1"/>
    <property type="match status" value="1"/>
</dbReference>
<evidence type="ECO:0000313" key="2">
    <source>
        <dbReference type="EMBL" id="SOE60318.1"/>
    </source>
</evidence>
<dbReference type="EMBL" id="OCST01000002">
    <property type="protein sequence ID" value="SOE60318.1"/>
    <property type="molecule type" value="Genomic_DNA"/>
</dbReference>
<keyword evidence="3" id="KW-1185">Reference proteome</keyword>
<keyword evidence="1" id="KW-1133">Transmembrane helix</keyword>
<name>A0A2C8Z8S8_9MICO</name>
<organism evidence="2 3">
    <name type="scientific">Salinibacterium xinjiangense</name>
    <dbReference type="NCBI Taxonomy" id="386302"/>
    <lineage>
        <taxon>Bacteria</taxon>
        <taxon>Bacillati</taxon>
        <taxon>Actinomycetota</taxon>
        <taxon>Actinomycetes</taxon>
        <taxon>Micrococcales</taxon>
        <taxon>Microbacteriaceae</taxon>
        <taxon>Salinibacterium</taxon>
    </lineage>
</organism>
<feature type="transmembrane region" description="Helical" evidence="1">
    <location>
        <begin position="166"/>
        <end position="186"/>
    </location>
</feature>
<feature type="transmembrane region" description="Helical" evidence="1">
    <location>
        <begin position="63"/>
        <end position="94"/>
    </location>
</feature>
<protein>
    <submittedName>
        <fullName evidence="2">Uncharacterized membrane protein, YccA/Bax inhibitor family</fullName>
    </submittedName>
</protein>
<feature type="transmembrane region" description="Helical" evidence="1">
    <location>
        <begin position="247"/>
        <end position="269"/>
    </location>
</feature>
<gene>
    <name evidence="2" type="ORF">SAMN06296378_1079</name>
</gene>
<keyword evidence="1" id="KW-0472">Membrane</keyword>
<dbReference type="PANTHER" id="PTHR41282">
    <property type="entry name" value="CONSERVED TRANSMEMBRANE PROTEIN-RELATED"/>
    <property type="match status" value="1"/>
</dbReference>
<dbReference type="AlphaFoldDB" id="A0A2C8Z8S8"/>
<reference evidence="2 3" key="1">
    <citation type="submission" date="2017-09" db="EMBL/GenBank/DDBJ databases">
        <authorList>
            <person name="Ehlers B."/>
            <person name="Leendertz F.H."/>
        </authorList>
    </citation>
    <scope>NUCLEOTIDE SEQUENCE [LARGE SCALE GENOMIC DNA]</scope>
    <source>
        <strain evidence="2 3">CGMCC 1.05381</strain>
    </source>
</reference>
<sequence length="273" mass="28461">MAMSNPAFSAKSFASPATAAGRMNTTVQPGLSAEQLQEIYNRPAGGASDTERMTYENTILKTVITLAFVVAGAAVGFVVPVLAIPFAIVGFVLALVNIFKKQPSPALVIAFAVAQGIFVGGLSRIVEATAPGIIFQALVGTAIVFGVTLALFASGKVRASKKATKIFMIAGISYAALSLVNLITQLTGLNDNPWGINGTSIPGTDIPFGLIIGPIAILMGAYSLVLDFTSVKQGVDGGAPSRWGWKAAFGITLTIIWLYIEILRLISILRGSN</sequence>
<feature type="transmembrane region" description="Helical" evidence="1">
    <location>
        <begin position="206"/>
        <end position="226"/>
    </location>
</feature>
<evidence type="ECO:0000313" key="3">
    <source>
        <dbReference type="Proteomes" id="UP000219440"/>
    </source>
</evidence>
<dbReference type="InterPro" id="IPR010539">
    <property type="entry name" value="BaxI_1-like"/>
</dbReference>
<accession>A0A2C8Z8S8</accession>